<dbReference type="Proteomes" id="UP000261520">
    <property type="component" value="Unplaced"/>
</dbReference>
<keyword evidence="1" id="KW-0732">Signal</keyword>
<reference evidence="2" key="1">
    <citation type="submission" date="2025-08" db="UniProtKB">
        <authorList>
            <consortium name="Ensembl"/>
        </authorList>
    </citation>
    <scope>IDENTIFICATION</scope>
</reference>
<dbReference type="Ensembl" id="ENSPMGT00000010143.1">
    <property type="protein sequence ID" value="ENSPMGP00000009511.1"/>
    <property type="gene ID" value="ENSPMGG00000007879.1"/>
</dbReference>
<proteinExistence type="predicted"/>
<keyword evidence="3" id="KW-1185">Reference proteome</keyword>
<protein>
    <recommendedName>
        <fullName evidence="4">Secreted protein</fullName>
    </recommendedName>
</protein>
<name>A0A3B3ZZ16_9GOBI</name>
<reference evidence="2" key="2">
    <citation type="submission" date="2025-09" db="UniProtKB">
        <authorList>
            <consortium name="Ensembl"/>
        </authorList>
    </citation>
    <scope>IDENTIFICATION</scope>
</reference>
<evidence type="ECO:0000313" key="3">
    <source>
        <dbReference type="Proteomes" id="UP000261520"/>
    </source>
</evidence>
<sequence length="75" mass="8794">MLVPYEPVLMSFLSCKALFITLCTNCAFTPDECCFHFVNGRLRKINVANYRRTMLQLLKIMTWVQNVTAFVDQRK</sequence>
<evidence type="ECO:0008006" key="4">
    <source>
        <dbReference type="Google" id="ProtNLM"/>
    </source>
</evidence>
<feature type="signal peptide" evidence="1">
    <location>
        <begin position="1"/>
        <end position="17"/>
    </location>
</feature>
<dbReference type="AlphaFoldDB" id="A0A3B3ZZ16"/>
<feature type="chain" id="PRO_5017474070" description="Secreted protein" evidence="1">
    <location>
        <begin position="18"/>
        <end position="75"/>
    </location>
</feature>
<organism evidence="2 3">
    <name type="scientific">Periophthalmus magnuspinnatus</name>
    <dbReference type="NCBI Taxonomy" id="409849"/>
    <lineage>
        <taxon>Eukaryota</taxon>
        <taxon>Metazoa</taxon>
        <taxon>Chordata</taxon>
        <taxon>Craniata</taxon>
        <taxon>Vertebrata</taxon>
        <taxon>Euteleostomi</taxon>
        <taxon>Actinopterygii</taxon>
        <taxon>Neopterygii</taxon>
        <taxon>Teleostei</taxon>
        <taxon>Neoteleostei</taxon>
        <taxon>Acanthomorphata</taxon>
        <taxon>Gobiaria</taxon>
        <taxon>Gobiiformes</taxon>
        <taxon>Gobioidei</taxon>
        <taxon>Gobiidae</taxon>
        <taxon>Oxudercinae</taxon>
        <taxon>Periophthalmus</taxon>
    </lineage>
</organism>
<accession>A0A3B3ZZ16</accession>
<evidence type="ECO:0000313" key="2">
    <source>
        <dbReference type="Ensembl" id="ENSPMGP00000009511.1"/>
    </source>
</evidence>
<evidence type="ECO:0000256" key="1">
    <source>
        <dbReference type="SAM" id="SignalP"/>
    </source>
</evidence>